<dbReference type="GO" id="GO:0005576">
    <property type="term" value="C:extracellular region"/>
    <property type="evidence" value="ECO:0007669"/>
    <property type="project" value="UniProtKB-SubCell"/>
</dbReference>
<evidence type="ECO:0000256" key="2">
    <source>
        <dbReference type="ARBA" id="ARBA00022525"/>
    </source>
</evidence>
<dbReference type="PANTHER" id="PTHR20914:SF9">
    <property type="entry name" value="COILED, ISOFORM A"/>
    <property type="match status" value="1"/>
</dbReference>
<evidence type="ECO:0000313" key="3">
    <source>
        <dbReference type="EMBL" id="KAF4079352.1"/>
    </source>
</evidence>
<sequence>MRNKTNTFFEKLKPFQKFPSCKHLFIKMKLFLALYVLSSSFCPVSMLRCLDCTSESGQCNTTISKECEADHVCASGTLSISIPGFNINSTTMSRGCFSRREQKLLSAAATGELYSANVGVAQVSLFVASCESDNCNNIPAPDLDNNPNGLKCLTCDNHSDKVCNSTVSCVRNQNQCVIIKGPLFLIESEMMLGCSSKSVCEKSDIYNFPKFECCSGNFCNRV</sequence>
<organism evidence="3 4">
    <name type="scientific">Ameiurus melas</name>
    <name type="common">Black bullhead</name>
    <name type="synonym">Silurus melas</name>
    <dbReference type="NCBI Taxonomy" id="219545"/>
    <lineage>
        <taxon>Eukaryota</taxon>
        <taxon>Metazoa</taxon>
        <taxon>Chordata</taxon>
        <taxon>Craniata</taxon>
        <taxon>Vertebrata</taxon>
        <taxon>Euteleostomi</taxon>
        <taxon>Actinopterygii</taxon>
        <taxon>Neopterygii</taxon>
        <taxon>Teleostei</taxon>
        <taxon>Ostariophysi</taxon>
        <taxon>Siluriformes</taxon>
        <taxon>Ictaluridae</taxon>
        <taxon>Ameiurus</taxon>
    </lineage>
</organism>
<dbReference type="InterPro" id="IPR045860">
    <property type="entry name" value="Snake_toxin-like_sf"/>
</dbReference>
<evidence type="ECO:0000256" key="1">
    <source>
        <dbReference type="ARBA" id="ARBA00004613"/>
    </source>
</evidence>
<gene>
    <name evidence="3" type="ORF">AMELA_G00192220</name>
</gene>
<evidence type="ECO:0000313" key="4">
    <source>
        <dbReference type="Proteomes" id="UP000593565"/>
    </source>
</evidence>
<comment type="caution">
    <text evidence="3">The sequence shown here is derived from an EMBL/GenBank/DDBJ whole genome shotgun (WGS) entry which is preliminary data.</text>
</comment>
<dbReference type="Proteomes" id="UP000593565">
    <property type="component" value="Unassembled WGS sequence"/>
</dbReference>
<dbReference type="AlphaFoldDB" id="A0A7J6A911"/>
<dbReference type="EMBL" id="JAAGNN010000016">
    <property type="protein sequence ID" value="KAF4079352.1"/>
    <property type="molecule type" value="Genomic_DNA"/>
</dbReference>
<dbReference type="SUPFAM" id="SSF57302">
    <property type="entry name" value="Snake toxin-like"/>
    <property type="match status" value="2"/>
</dbReference>
<proteinExistence type="predicted"/>
<evidence type="ECO:0008006" key="5">
    <source>
        <dbReference type="Google" id="ProtNLM"/>
    </source>
</evidence>
<keyword evidence="2" id="KW-0964">Secreted</keyword>
<dbReference type="PANTHER" id="PTHR20914">
    <property type="entry name" value="LY6/PLAUR DOMAIN-CONTAINING PROTEIN 8"/>
    <property type="match status" value="1"/>
</dbReference>
<accession>A0A7J6A911</accession>
<keyword evidence="4" id="KW-1185">Reference proteome</keyword>
<dbReference type="Gene3D" id="2.10.60.10">
    <property type="entry name" value="CD59"/>
    <property type="match status" value="1"/>
</dbReference>
<reference evidence="3 4" key="1">
    <citation type="submission" date="2020-02" db="EMBL/GenBank/DDBJ databases">
        <title>A chromosome-scale genome assembly of the black bullhead catfish (Ameiurus melas).</title>
        <authorList>
            <person name="Wen M."/>
            <person name="Zham M."/>
            <person name="Cabau C."/>
            <person name="Klopp C."/>
            <person name="Donnadieu C."/>
            <person name="Roques C."/>
            <person name="Bouchez O."/>
            <person name="Lampietro C."/>
            <person name="Jouanno E."/>
            <person name="Herpin A."/>
            <person name="Louis A."/>
            <person name="Berthelot C."/>
            <person name="Parey E."/>
            <person name="Roest-Crollius H."/>
            <person name="Braasch I."/>
            <person name="Postlethwait J."/>
            <person name="Robinson-Rechavi M."/>
            <person name="Echchiki A."/>
            <person name="Begum T."/>
            <person name="Montfort J."/>
            <person name="Schartl M."/>
            <person name="Bobe J."/>
            <person name="Guiguen Y."/>
        </authorList>
    </citation>
    <scope>NUCLEOTIDE SEQUENCE [LARGE SCALE GENOMIC DNA]</scope>
    <source>
        <strain evidence="3">M_S1</strain>
        <tissue evidence="3">Blood</tissue>
    </source>
</reference>
<protein>
    <recommendedName>
        <fullName evidence="5">Sodefrin-like factor</fullName>
    </recommendedName>
</protein>
<dbReference type="InterPro" id="IPR050918">
    <property type="entry name" value="CNF-like_PLA2_Inhibitor"/>
</dbReference>
<comment type="subcellular location">
    <subcellularLocation>
        <location evidence="1">Secreted</location>
    </subcellularLocation>
</comment>
<name>A0A7J6A911_AMEME</name>